<protein>
    <submittedName>
        <fullName evidence="1">Uncharacterized protein</fullName>
    </submittedName>
</protein>
<gene>
    <name evidence="1" type="ORF">MSG28_004760</name>
</gene>
<sequence length="303" mass="31659">MAKLSGFATMRSVLLVGLTIVASAVALVNPSLGYHEAVGIPQAARIKAFEEQYHASVKEGQNERIVGGAVANTDAYPHLAGLIISLLNIAGNSVCGSSLLSANRLVTAAHCWFDGRNQAWQFTVVFGSHWLFFGGTRISTTQVVLHPQWNAATLANDVAVIYLPSNVGFTAAIQPIALPSTTQLWETFAGEWGVAAGYGMTSDQQTGVTTSTVVSHVTLQVITVAQCQATFGFWALDSNICTNGAGGVGICGGDSGGPLTVVRNGQNILVGISSFVAAAGCQLGFPSAFARVTSFYSFIIQNL</sequence>
<reference evidence="1 2" key="1">
    <citation type="journal article" date="2022" name="Genome Biol. Evol.">
        <title>The Spruce Budworm Genome: Reconstructing the Evolutionary History of Antifreeze Proteins.</title>
        <authorList>
            <person name="Beliveau C."/>
            <person name="Gagne P."/>
            <person name="Picq S."/>
            <person name="Vernygora O."/>
            <person name="Keeling C.I."/>
            <person name="Pinkney K."/>
            <person name="Doucet D."/>
            <person name="Wen F."/>
            <person name="Johnston J.S."/>
            <person name="Maaroufi H."/>
            <person name="Boyle B."/>
            <person name="Laroche J."/>
            <person name="Dewar K."/>
            <person name="Juretic N."/>
            <person name="Blackburn G."/>
            <person name="Nisole A."/>
            <person name="Brunet B."/>
            <person name="Brandao M."/>
            <person name="Lumley L."/>
            <person name="Duan J."/>
            <person name="Quan G."/>
            <person name="Lucarotti C.J."/>
            <person name="Roe A.D."/>
            <person name="Sperling F.A.H."/>
            <person name="Levesque R.C."/>
            <person name="Cusson M."/>
        </authorList>
    </citation>
    <scope>NUCLEOTIDE SEQUENCE [LARGE SCALE GENOMIC DNA]</scope>
    <source>
        <strain evidence="1">Glfc:IPQL:Cfum</strain>
    </source>
</reference>
<evidence type="ECO:0000313" key="1">
    <source>
        <dbReference type="EMBL" id="KAI8432347.1"/>
    </source>
</evidence>
<organism evidence="1 2">
    <name type="scientific">Choristoneura fumiferana</name>
    <name type="common">Spruce budworm moth</name>
    <name type="synonym">Archips fumiferana</name>
    <dbReference type="NCBI Taxonomy" id="7141"/>
    <lineage>
        <taxon>Eukaryota</taxon>
        <taxon>Metazoa</taxon>
        <taxon>Ecdysozoa</taxon>
        <taxon>Arthropoda</taxon>
        <taxon>Hexapoda</taxon>
        <taxon>Insecta</taxon>
        <taxon>Pterygota</taxon>
        <taxon>Neoptera</taxon>
        <taxon>Endopterygota</taxon>
        <taxon>Lepidoptera</taxon>
        <taxon>Glossata</taxon>
        <taxon>Ditrysia</taxon>
        <taxon>Tortricoidea</taxon>
        <taxon>Tortricidae</taxon>
        <taxon>Tortricinae</taxon>
        <taxon>Choristoneura</taxon>
    </lineage>
</organism>
<evidence type="ECO:0000313" key="2">
    <source>
        <dbReference type="Proteomes" id="UP001064048"/>
    </source>
</evidence>
<keyword evidence="2" id="KW-1185">Reference proteome</keyword>
<proteinExistence type="predicted"/>
<name>A0ACC0K7Y8_CHOFU</name>
<dbReference type="Proteomes" id="UP001064048">
    <property type="component" value="Chromosome 7"/>
</dbReference>
<comment type="caution">
    <text evidence="1">The sequence shown here is derived from an EMBL/GenBank/DDBJ whole genome shotgun (WGS) entry which is preliminary data.</text>
</comment>
<accession>A0ACC0K7Y8</accession>
<dbReference type="EMBL" id="CM046107">
    <property type="protein sequence ID" value="KAI8432347.1"/>
    <property type="molecule type" value="Genomic_DNA"/>
</dbReference>